<dbReference type="InterPro" id="IPR051159">
    <property type="entry name" value="Hexapeptide_acetyltransf"/>
</dbReference>
<name>A0A485LZ98_9ZZZZ</name>
<accession>A0A485LZ98</accession>
<evidence type="ECO:0000256" key="1">
    <source>
        <dbReference type="ARBA" id="ARBA00007274"/>
    </source>
</evidence>
<gene>
    <name evidence="3" type="primary">lacA</name>
    <name evidence="3" type="ORF">SCFA_250017</name>
</gene>
<protein>
    <submittedName>
        <fullName evidence="3">Galactoside O-acetyltransferase</fullName>
        <ecNumber evidence="3">2.3.1.18</ecNumber>
    </submittedName>
</protein>
<comment type="similarity">
    <text evidence="1">Belongs to the transferase hexapeptide repeat family.</text>
</comment>
<dbReference type="EMBL" id="CAADRM010000087">
    <property type="protein sequence ID" value="VFU14102.1"/>
    <property type="molecule type" value="Genomic_DNA"/>
</dbReference>
<keyword evidence="3" id="KW-0012">Acyltransferase</keyword>
<keyword evidence="2 3" id="KW-0808">Transferase</keyword>
<dbReference type="PANTHER" id="PTHR23416:SF23">
    <property type="entry name" value="ACETYLTRANSFERASE C18B11.09C-RELATED"/>
    <property type="match status" value="1"/>
</dbReference>
<dbReference type="Gene3D" id="2.160.10.10">
    <property type="entry name" value="Hexapeptide repeat proteins"/>
    <property type="match status" value="1"/>
</dbReference>
<reference evidence="3" key="1">
    <citation type="submission" date="2019-03" db="EMBL/GenBank/DDBJ databases">
        <authorList>
            <person name="Hao L."/>
        </authorList>
    </citation>
    <scope>NUCLEOTIDE SEQUENCE</scope>
</reference>
<dbReference type="InterPro" id="IPR001451">
    <property type="entry name" value="Hexapep"/>
</dbReference>
<dbReference type="GO" id="GO:0008870">
    <property type="term" value="F:galactoside O-acetyltransferase activity"/>
    <property type="evidence" value="ECO:0007669"/>
    <property type="project" value="UniProtKB-EC"/>
</dbReference>
<dbReference type="AlphaFoldDB" id="A0A485LZ98"/>
<evidence type="ECO:0000256" key="2">
    <source>
        <dbReference type="ARBA" id="ARBA00022679"/>
    </source>
</evidence>
<evidence type="ECO:0000313" key="3">
    <source>
        <dbReference type="EMBL" id="VFU14102.1"/>
    </source>
</evidence>
<sequence length="187" mass="20646">MNRMPASGLIEIFKYLYWDMATRPSRDQYIAALLRNIPGDFGVILRRKWYTGRFAKAGTHLNIHPGTVILNPGCIECGDYVNIGLFNYIQGGGGIIMGSNVLLGPYTRIWTQNHNYKDPDIPVRAQGYTFRPVIIGDDVWIGANVFVMPGVVLGSGCVVSANSVVGRKEYPPRTVLAGYPARKIGAR</sequence>
<dbReference type="InterPro" id="IPR011004">
    <property type="entry name" value="Trimer_LpxA-like_sf"/>
</dbReference>
<organism evidence="3">
    <name type="scientific">anaerobic digester metagenome</name>
    <dbReference type="NCBI Taxonomy" id="1263854"/>
    <lineage>
        <taxon>unclassified sequences</taxon>
        <taxon>metagenomes</taxon>
        <taxon>ecological metagenomes</taxon>
    </lineage>
</organism>
<dbReference type="Pfam" id="PF00132">
    <property type="entry name" value="Hexapep"/>
    <property type="match status" value="1"/>
</dbReference>
<dbReference type="SUPFAM" id="SSF51161">
    <property type="entry name" value="Trimeric LpxA-like enzymes"/>
    <property type="match status" value="1"/>
</dbReference>
<dbReference type="EC" id="2.3.1.18" evidence="3"/>
<dbReference type="PANTHER" id="PTHR23416">
    <property type="entry name" value="SIALIC ACID SYNTHASE-RELATED"/>
    <property type="match status" value="1"/>
</dbReference>
<dbReference type="CDD" id="cd04647">
    <property type="entry name" value="LbH_MAT_like"/>
    <property type="match status" value="1"/>
</dbReference>
<dbReference type="GO" id="GO:0005829">
    <property type="term" value="C:cytosol"/>
    <property type="evidence" value="ECO:0007669"/>
    <property type="project" value="TreeGrafter"/>
</dbReference>
<proteinExistence type="inferred from homology"/>